<evidence type="ECO:0000313" key="2">
    <source>
        <dbReference type="EMBL" id="QBD82588.1"/>
    </source>
</evidence>
<feature type="transmembrane region" description="Helical" evidence="1">
    <location>
        <begin position="185"/>
        <end position="202"/>
    </location>
</feature>
<dbReference type="Pfam" id="PF10797">
    <property type="entry name" value="YhfT"/>
    <property type="match status" value="1"/>
</dbReference>
<dbReference type="KEGG" id="kbs:EPA93_44140"/>
<gene>
    <name evidence="2" type="ORF">EPA93_44140</name>
</gene>
<feature type="transmembrane region" description="Helical" evidence="1">
    <location>
        <begin position="352"/>
        <end position="373"/>
    </location>
</feature>
<dbReference type="OrthoDB" id="92225at2"/>
<keyword evidence="3" id="KW-1185">Reference proteome</keyword>
<feature type="transmembrane region" description="Helical" evidence="1">
    <location>
        <begin position="439"/>
        <end position="460"/>
    </location>
</feature>
<protein>
    <submittedName>
        <fullName evidence="2">Permease</fullName>
    </submittedName>
</protein>
<keyword evidence="1" id="KW-1133">Transmembrane helix</keyword>
<name>A0A4P6K2X6_KTERU</name>
<feature type="transmembrane region" description="Helical" evidence="1">
    <location>
        <begin position="400"/>
        <end position="427"/>
    </location>
</feature>
<proteinExistence type="predicted"/>
<feature type="transmembrane region" description="Helical" evidence="1">
    <location>
        <begin position="273"/>
        <end position="293"/>
    </location>
</feature>
<sequence>MSLHFTPLVIIFTILSTAFAALLSQMALAVFNDGVRPFLLDFYRGELKRPQMTAIAFGLSAGFIFGLGVPIAFSSGVLNPWVLFLPSDILGILSPKKWLAPILGALWGAIVVFGLGAATTAANSLPVNFLTAMQQMSNPILYLFAFFPAVAIAMQFGRWRGAIAFVLGLLVMLATMKWIPVMFPGALTMASGVVLLVIFAVAEEIKMARATRLQAAAERAKRQSADNEAATAEEGGTATVATAIEEDTNSSIDEETSSIFAANAARLKKYAPFFVIMGVLLGVLVNTHMFAGGEATSYIIAKGQYANAAQVDFYRALGFIPLIVTTAIASGAFQVVGFTLIYPAAYLLPNPILAGIAGGLLFGIEVFVLSYIAKWLGTLRTVRDASDNIRNAINLTLEVAILFGSIAAANAMAGGVGIAVVGGLYALNEVLGRPVVRMAAGPVGVILAGIAFNLLAYIHLFTPIAVK</sequence>
<feature type="transmembrane region" description="Helical" evidence="1">
    <location>
        <begin position="98"/>
        <end position="119"/>
    </location>
</feature>
<evidence type="ECO:0000313" key="3">
    <source>
        <dbReference type="Proteomes" id="UP000290365"/>
    </source>
</evidence>
<dbReference type="RefSeq" id="WP_129893657.1">
    <property type="nucleotide sequence ID" value="NZ_CP035758.1"/>
</dbReference>
<dbReference type="InterPro" id="IPR019733">
    <property type="entry name" value="Uncharacterised_YhfT"/>
</dbReference>
<evidence type="ECO:0000256" key="1">
    <source>
        <dbReference type="SAM" id="Phobius"/>
    </source>
</evidence>
<dbReference type="Proteomes" id="UP000290365">
    <property type="component" value="Chromosome"/>
</dbReference>
<dbReference type="EMBL" id="CP035758">
    <property type="protein sequence ID" value="QBD82588.1"/>
    <property type="molecule type" value="Genomic_DNA"/>
</dbReference>
<accession>A0A4P6K2X6</accession>
<dbReference type="AlphaFoldDB" id="A0A4P6K2X6"/>
<keyword evidence="1" id="KW-0812">Transmembrane</keyword>
<keyword evidence="1" id="KW-0472">Membrane</keyword>
<organism evidence="2 3">
    <name type="scientific">Ktedonosporobacter rubrisoli</name>
    <dbReference type="NCBI Taxonomy" id="2509675"/>
    <lineage>
        <taxon>Bacteria</taxon>
        <taxon>Bacillati</taxon>
        <taxon>Chloroflexota</taxon>
        <taxon>Ktedonobacteria</taxon>
        <taxon>Ktedonobacterales</taxon>
        <taxon>Ktedonosporobacteraceae</taxon>
        <taxon>Ktedonosporobacter</taxon>
    </lineage>
</organism>
<reference evidence="2 3" key="1">
    <citation type="submission" date="2019-01" db="EMBL/GenBank/DDBJ databases">
        <title>Ktedonosporobacter rubrisoli SCAWS-G2.</title>
        <authorList>
            <person name="Huang Y."/>
            <person name="Yan B."/>
        </authorList>
    </citation>
    <scope>NUCLEOTIDE SEQUENCE [LARGE SCALE GENOMIC DNA]</scope>
    <source>
        <strain evidence="2 3">SCAWS-G2</strain>
    </source>
</reference>
<feature type="transmembrane region" description="Helical" evidence="1">
    <location>
        <begin position="139"/>
        <end position="157"/>
    </location>
</feature>
<feature type="transmembrane region" description="Helical" evidence="1">
    <location>
        <begin position="313"/>
        <end position="340"/>
    </location>
</feature>
<feature type="transmembrane region" description="Helical" evidence="1">
    <location>
        <begin position="53"/>
        <end position="78"/>
    </location>
</feature>